<name>C1N445_MICPC</name>
<evidence type="ECO:0000313" key="8">
    <source>
        <dbReference type="Proteomes" id="UP000001876"/>
    </source>
</evidence>
<evidence type="ECO:0000259" key="6">
    <source>
        <dbReference type="Pfam" id="PF00520"/>
    </source>
</evidence>
<dbReference type="PANTHER" id="PTHR10217">
    <property type="entry name" value="VOLTAGE AND LIGAND GATED POTASSIUM CHANNEL"/>
    <property type="match status" value="1"/>
</dbReference>
<dbReference type="KEGG" id="mpp:MICPUCDRAFT_29313"/>
<dbReference type="SUPFAM" id="SSF81324">
    <property type="entry name" value="Voltage-gated potassium channels"/>
    <property type="match status" value="1"/>
</dbReference>
<dbReference type="Gene3D" id="1.10.287.630">
    <property type="entry name" value="Helix hairpin bin"/>
    <property type="match status" value="1"/>
</dbReference>
<dbReference type="GeneID" id="9687921"/>
<dbReference type="PANTHER" id="PTHR10217:SF435">
    <property type="entry name" value="POTASSIUM VOLTAGE-GATED CHANNEL PROTEIN EAG"/>
    <property type="match status" value="1"/>
</dbReference>
<evidence type="ECO:0000256" key="4">
    <source>
        <dbReference type="ARBA" id="ARBA00023136"/>
    </source>
</evidence>
<accession>C1N445</accession>
<dbReference type="RefSeq" id="XP_003062481.1">
    <property type="nucleotide sequence ID" value="XM_003062435.1"/>
</dbReference>
<comment type="subcellular location">
    <subcellularLocation>
        <location evidence="1">Membrane</location>
        <topology evidence="1">Multi-pass membrane protein</topology>
    </subcellularLocation>
</comment>
<dbReference type="PRINTS" id="PR01463">
    <property type="entry name" value="EAGCHANLFMLY"/>
</dbReference>
<dbReference type="OMA" id="IEFEGRH"/>
<evidence type="ECO:0000256" key="2">
    <source>
        <dbReference type="ARBA" id="ARBA00022692"/>
    </source>
</evidence>
<dbReference type="InterPro" id="IPR050818">
    <property type="entry name" value="KCNH_animal-type"/>
</dbReference>
<feature type="transmembrane region" description="Helical" evidence="5">
    <location>
        <begin position="233"/>
        <end position="259"/>
    </location>
</feature>
<keyword evidence="4 5" id="KW-0472">Membrane</keyword>
<dbReference type="GO" id="GO:0042391">
    <property type="term" value="P:regulation of membrane potential"/>
    <property type="evidence" value="ECO:0007669"/>
    <property type="project" value="TreeGrafter"/>
</dbReference>
<evidence type="ECO:0000256" key="3">
    <source>
        <dbReference type="ARBA" id="ARBA00022989"/>
    </source>
</evidence>
<keyword evidence="3 5" id="KW-1133">Transmembrane helix</keyword>
<evidence type="ECO:0000256" key="1">
    <source>
        <dbReference type="ARBA" id="ARBA00004141"/>
    </source>
</evidence>
<evidence type="ECO:0000313" key="7">
    <source>
        <dbReference type="EMBL" id="EEH53300.1"/>
    </source>
</evidence>
<dbReference type="AlphaFoldDB" id="C1N445"/>
<evidence type="ECO:0000256" key="5">
    <source>
        <dbReference type="SAM" id="Phobius"/>
    </source>
</evidence>
<sequence length="353" mass="40949">MVWWDVLIFTALAYTASWTPYEVAFETDGETLEIEITATFIMNRIVDLAFIFDLVFTFFTPYTKEDGTIVDEKKDIAVEYAKSWLFPDFIACVPYDLIAYYSNSEDVSKLKIMRGLRLLKLTNMVRILRAGRMFRRYEAENDVNYSALGIYKFSFFILFLAHWMACVWYCITWLDEREVSWVTSYFDSMQSDGTTTTIPDGTLYLASLYWAVATLSTLGYGDVIPQTNAERMFSILCTFMGGAIYAYLLGSVCAIISHLDESSNTFYRQMDALNSFMKEKNLRDDLRVRLRDFFRFRRNSRGIVEWSNVMHLMSDALRLEVAEAVFGKWVRAMPLFEDAPKRLPDLLSAHLSS</sequence>
<dbReference type="EMBL" id="GG663746">
    <property type="protein sequence ID" value="EEH53300.1"/>
    <property type="molecule type" value="Genomic_DNA"/>
</dbReference>
<dbReference type="SUPFAM" id="SSF51206">
    <property type="entry name" value="cAMP-binding domain-like"/>
    <property type="match status" value="1"/>
</dbReference>
<dbReference type="Gene3D" id="1.10.287.70">
    <property type="match status" value="1"/>
</dbReference>
<keyword evidence="2 5" id="KW-0812">Transmembrane</keyword>
<keyword evidence="8" id="KW-1185">Reference proteome</keyword>
<dbReference type="GO" id="GO:0005886">
    <property type="term" value="C:plasma membrane"/>
    <property type="evidence" value="ECO:0007669"/>
    <property type="project" value="TreeGrafter"/>
</dbReference>
<dbReference type="Proteomes" id="UP000001876">
    <property type="component" value="Unassembled WGS sequence"/>
</dbReference>
<dbReference type="OrthoDB" id="2019079at2759"/>
<organism evidence="8">
    <name type="scientific">Micromonas pusilla (strain CCMP1545)</name>
    <name type="common">Picoplanktonic green alga</name>
    <dbReference type="NCBI Taxonomy" id="564608"/>
    <lineage>
        <taxon>Eukaryota</taxon>
        <taxon>Viridiplantae</taxon>
        <taxon>Chlorophyta</taxon>
        <taxon>Mamiellophyceae</taxon>
        <taxon>Mamiellales</taxon>
        <taxon>Mamiellaceae</taxon>
        <taxon>Micromonas</taxon>
    </lineage>
</organism>
<dbReference type="InterPro" id="IPR018490">
    <property type="entry name" value="cNMP-bd_dom_sf"/>
</dbReference>
<feature type="transmembrane region" description="Helical" evidence="5">
    <location>
        <begin position="203"/>
        <end position="221"/>
    </location>
</feature>
<dbReference type="eggNOG" id="KOG0498">
    <property type="taxonomic scope" value="Eukaryota"/>
</dbReference>
<reference evidence="7 8" key="1">
    <citation type="journal article" date="2009" name="Science">
        <title>Green evolution and dynamic adaptations revealed by genomes of the marine picoeukaryotes Micromonas.</title>
        <authorList>
            <person name="Worden A.Z."/>
            <person name="Lee J.H."/>
            <person name="Mock T."/>
            <person name="Rouze P."/>
            <person name="Simmons M.P."/>
            <person name="Aerts A.L."/>
            <person name="Allen A.E."/>
            <person name="Cuvelier M.L."/>
            <person name="Derelle E."/>
            <person name="Everett M.V."/>
            <person name="Foulon E."/>
            <person name="Grimwood J."/>
            <person name="Gundlach H."/>
            <person name="Henrissat B."/>
            <person name="Napoli C."/>
            <person name="McDonald S.M."/>
            <person name="Parker M.S."/>
            <person name="Rombauts S."/>
            <person name="Salamov A."/>
            <person name="Von Dassow P."/>
            <person name="Badger J.H."/>
            <person name="Coutinho P.M."/>
            <person name="Demir E."/>
            <person name="Dubchak I."/>
            <person name="Gentemann C."/>
            <person name="Eikrem W."/>
            <person name="Gready J.E."/>
            <person name="John U."/>
            <person name="Lanier W."/>
            <person name="Lindquist E.A."/>
            <person name="Lucas S."/>
            <person name="Mayer K.F."/>
            <person name="Moreau H."/>
            <person name="Not F."/>
            <person name="Otillar R."/>
            <person name="Panaud O."/>
            <person name="Pangilinan J."/>
            <person name="Paulsen I."/>
            <person name="Piegu B."/>
            <person name="Poliakov A."/>
            <person name="Robbens S."/>
            <person name="Schmutz J."/>
            <person name="Toulza E."/>
            <person name="Wyss T."/>
            <person name="Zelensky A."/>
            <person name="Zhou K."/>
            <person name="Armbrust E.V."/>
            <person name="Bhattacharya D."/>
            <person name="Goodenough U.W."/>
            <person name="Van de Peer Y."/>
            <person name="Grigoriev I.V."/>
        </authorList>
    </citation>
    <scope>NUCLEOTIDE SEQUENCE [LARGE SCALE GENOMIC DNA]</scope>
    <source>
        <strain evidence="7 8">CCMP1545</strain>
    </source>
</reference>
<dbReference type="GO" id="GO:0005249">
    <property type="term" value="F:voltage-gated potassium channel activity"/>
    <property type="evidence" value="ECO:0007669"/>
    <property type="project" value="InterPro"/>
</dbReference>
<proteinExistence type="predicted"/>
<dbReference type="Pfam" id="PF00520">
    <property type="entry name" value="Ion_trans"/>
    <property type="match status" value="1"/>
</dbReference>
<dbReference type="InterPro" id="IPR003938">
    <property type="entry name" value="K_chnl_volt-dep_EAG/ELK/ERG"/>
</dbReference>
<feature type="transmembrane region" description="Helical" evidence="5">
    <location>
        <begin position="153"/>
        <end position="174"/>
    </location>
</feature>
<feature type="non-terminal residue" evidence="7">
    <location>
        <position position="353"/>
    </location>
</feature>
<protein>
    <submittedName>
        <fullName evidence="7">Voltage-gated ion channel superfamily</fullName>
    </submittedName>
</protein>
<feature type="domain" description="Ion transport" evidence="6">
    <location>
        <begin position="3"/>
        <end position="262"/>
    </location>
</feature>
<dbReference type="FunFam" id="1.10.287.70:FF:000123">
    <property type="entry name" value="Potassium channel KAT3"/>
    <property type="match status" value="1"/>
</dbReference>
<gene>
    <name evidence="7" type="ORF">MICPUCDRAFT_29313</name>
</gene>
<dbReference type="InterPro" id="IPR005821">
    <property type="entry name" value="Ion_trans_dom"/>
</dbReference>